<proteinExistence type="predicted"/>
<feature type="transmembrane region" description="Helical" evidence="1">
    <location>
        <begin position="101"/>
        <end position="118"/>
    </location>
</feature>
<reference evidence="2" key="1">
    <citation type="journal article" date="2021" name="PeerJ">
        <title>Extensive microbial diversity within the chicken gut microbiome revealed by metagenomics and culture.</title>
        <authorList>
            <person name="Gilroy R."/>
            <person name="Ravi A."/>
            <person name="Getino M."/>
            <person name="Pursley I."/>
            <person name="Horton D.L."/>
            <person name="Alikhan N.F."/>
            <person name="Baker D."/>
            <person name="Gharbi K."/>
            <person name="Hall N."/>
            <person name="Watson M."/>
            <person name="Adriaenssens E.M."/>
            <person name="Foster-Nyarko E."/>
            <person name="Jarju S."/>
            <person name="Secka A."/>
            <person name="Antonio M."/>
            <person name="Oren A."/>
            <person name="Chaudhuri R.R."/>
            <person name="La Ragione R."/>
            <person name="Hildebrand F."/>
            <person name="Pallen M.J."/>
        </authorList>
    </citation>
    <scope>NUCLEOTIDE SEQUENCE</scope>
    <source>
        <strain evidence="2">ChiHjej13B12-14962</strain>
    </source>
</reference>
<accession>A0A921FKS3</accession>
<keyword evidence="1" id="KW-0812">Transmembrane</keyword>
<evidence type="ECO:0000256" key="1">
    <source>
        <dbReference type="SAM" id="Phobius"/>
    </source>
</evidence>
<dbReference type="Proteomes" id="UP000703315">
    <property type="component" value="Unassembled WGS sequence"/>
</dbReference>
<gene>
    <name evidence="2" type="ORF">K8V32_00990</name>
</gene>
<dbReference type="EMBL" id="DYXC01000015">
    <property type="protein sequence ID" value="HJF13366.1"/>
    <property type="molecule type" value="Genomic_DNA"/>
</dbReference>
<feature type="transmembrane region" description="Helical" evidence="1">
    <location>
        <begin position="35"/>
        <end position="56"/>
    </location>
</feature>
<feature type="transmembrane region" description="Helical" evidence="1">
    <location>
        <begin position="124"/>
        <end position="142"/>
    </location>
</feature>
<dbReference type="RefSeq" id="WP_148639615.1">
    <property type="nucleotide sequence ID" value="NZ_DYXC01000015.1"/>
</dbReference>
<keyword evidence="1" id="KW-1133">Transmembrane helix</keyword>
<keyword evidence="1" id="KW-0472">Membrane</keyword>
<evidence type="ECO:0000313" key="3">
    <source>
        <dbReference type="Proteomes" id="UP000703315"/>
    </source>
</evidence>
<name>A0A921FKS3_9MICC</name>
<dbReference type="AlphaFoldDB" id="A0A921FKS3"/>
<feature type="transmembrane region" description="Helical" evidence="1">
    <location>
        <begin position="62"/>
        <end position="81"/>
    </location>
</feature>
<reference evidence="2" key="2">
    <citation type="submission" date="2021-09" db="EMBL/GenBank/DDBJ databases">
        <authorList>
            <person name="Gilroy R."/>
        </authorList>
    </citation>
    <scope>NUCLEOTIDE SEQUENCE</scope>
    <source>
        <strain evidence="2">ChiHjej13B12-14962</strain>
    </source>
</reference>
<evidence type="ECO:0000313" key="2">
    <source>
        <dbReference type="EMBL" id="HJF13366.1"/>
    </source>
</evidence>
<organism evidence="2 3">
    <name type="scientific">Enteractinococcus helveticum</name>
    <dbReference type="NCBI Taxonomy" id="1837282"/>
    <lineage>
        <taxon>Bacteria</taxon>
        <taxon>Bacillati</taxon>
        <taxon>Actinomycetota</taxon>
        <taxon>Actinomycetes</taxon>
        <taxon>Micrococcales</taxon>
        <taxon>Micrococcaceae</taxon>
    </lineage>
</organism>
<protein>
    <submittedName>
        <fullName evidence="2">Uncharacterized protein</fullName>
    </submittedName>
</protein>
<comment type="caution">
    <text evidence="2">The sequence shown here is derived from an EMBL/GenBank/DDBJ whole genome shotgun (WGS) entry which is preliminary data.</text>
</comment>
<sequence length="156" mass="16535">MERREQVGPINRDDAQSQLESLAADRAAAGARAAAPWWLIMLHGASIAGFALSFGLGDGQAVGFGVSVLVFVGLGVIRPWVTRTHAEPWSRSKRAVAPGVIQLLLAVIIIAVGVIAYDQFGIEWALWPTALLAGGTTVLFGMQMERALTRDVAEGA</sequence>